<reference evidence="2" key="1">
    <citation type="submission" date="2023-02" db="EMBL/GenBank/DDBJ databases">
        <title>Genome of toxic invasive species Heracleum sosnowskyi carries increased number of genes despite the absence of recent whole-genome duplications.</title>
        <authorList>
            <person name="Schelkunov M."/>
            <person name="Shtratnikova V."/>
            <person name="Makarenko M."/>
            <person name="Klepikova A."/>
            <person name="Omelchenko D."/>
            <person name="Novikova G."/>
            <person name="Obukhova E."/>
            <person name="Bogdanov V."/>
            <person name="Penin A."/>
            <person name="Logacheva M."/>
        </authorList>
    </citation>
    <scope>NUCLEOTIDE SEQUENCE</scope>
    <source>
        <strain evidence="2">Hsosn_3</strain>
        <tissue evidence="2">Leaf</tissue>
    </source>
</reference>
<sequence>METRAQTVETTLKKTEAQLLEIQNHGRKTDEDLQNLSSRMDSALQVLAALATKVETLTHKISVDHDGEGSKKGYEDVRIGALHLQGKAKSWYIAYKISHKKTGWPQFCGDVLSRFKMDEFESVIGELTKLQQTKSIEEFQIRFEELLPLVRSSPKSPFK</sequence>
<evidence type="ECO:0000313" key="2">
    <source>
        <dbReference type="EMBL" id="KAK1402988.1"/>
    </source>
</evidence>
<organism evidence="2 3">
    <name type="scientific">Heracleum sosnowskyi</name>
    <dbReference type="NCBI Taxonomy" id="360622"/>
    <lineage>
        <taxon>Eukaryota</taxon>
        <taxon>Viridiplantae</taxon>
        <taxon>Streptophyta</taxon>
        <taxon>Embryophyta</taxon>
        <taxon>Tracheophyta</taxon>
        <taxon>Spermatophyta</taxon>
        <taxon>Magnoliopsida</taxon>
        <taxon>eudicotyledons</taxon>
        <taxon>Gunneridae</taxon>
        <taxon>Pentapetalae</taxon>
        <taxon>asterids</taxon>
        <taxon>campanulids</taxon>
        <taxon>Apiales</taxon>
        <taxon>Apiaceae</taxon>
        <taxon>Apioideae</taxon>
        <taxon>apioid superclade</taxon>
        <taxon>Tordylieae</taxon>
        <taxon>Tordyliinae</taxon>
        <taxon>Heracleum</taxon>
    </lineage>
</organism>
<accession>A0AAD8JH12</accession>
<keyword evidence="3" id="KW-1185">Reference proteome</keyword>
<dbReference type="InterPro" id="IPR005162">
    <property type="entry name" value="Retrotrans_gag_dom"/>
</dbReference>
<reference evidence="2" key="2">
    <citation type="submission" date="2023-05" db="EMBL/GenBank/DDBJ databases">
        <authorList>
            <person name="Schelkunov M.I."/>
        </authorList>
    </citation>
    <scope>NUCLEOTIDE SEQUENCE</scope>
    <source>
        <strain evidence="2">Hsosn_3</strain>
        <tissue evidence="2">Leaf</tissue>
    </source>
</reference>
<protein>
    <recommendedName>
        <fullName evidence="1">Retrotransposon gag domain-containing protein</fullName>
    </recommendedName>
</protein>
<proteinExistence type="predicted"/>
<dbReference type="AlphaFoldDB" id="A0AAD8JH12"/>
<evidence type="ECO:0000259" key="1">
    <source>
        <dbReference type="Pfam" id="PF03732"/>
    </source>
</evidence>
<comment type="caution">
    <text evidence="2">The sequence shown here is derived from an EMBL/GenBank/DDBJ whole genome shotgun (WGS) entry which is preliminary data.</text>
</comment>
<gene>
    <name evidence="2" type="ORF">POM88_002593</name>
</gene>
<dbReference type="EMBL" id="JAUIZM010000001">
    <property type="protein sequence ID" value="KAK1402988.1"/>
    <property type="molecule type" value="Genomic_DNA"/>
</dbReference>
<name>A0AAD8JH12_9APIA</name>
<dbReference type="Proteomes" id="UP001237642">
    <property type="component" value="Unassembled WGS sequence"/>
</dbReference>
<feature type="domain" description="Retrotransposon gag" evidence="1">
    <location>
        <begin position="81"/>
        <end position="151"/>
    </location>
</feature>
<dbReference type="Pfam" id="PF03732">
    <property type="entry name" value="Retrotrans_gag"/>
    <property type="match status" value="1"/>
</dbReference>
<evidence type="ECO:0000313" key="3">
    <source>
        <dbReference type="Proteomes" id="UP001237642"/>
    </source>
</evidence>